<sequence length="248" mass="28084">MHIGHAQQKTDTAAVQKDTLSAAEHPGSQPVRHDSVILVSHDLRLGIDLSRIAMPFLQPGRRDVEASADMQIIPNLYGVVELGYHQMQINKSGLFEYHSHGYFYRIGMDKNILPPDPNHQRHDIAYFGFRLGHAVLQQTVNSYHITDTVWGNVDGSIPRQTVQGFWLEIVAGLKIQIAKYVDLGWSVRGRTLLNHPERKTNVPPYVIPGFGKGSNRQAFDFNYSVFFRIPLFQSHYTIHKKTTSSLKG</sequence>
<evidence type="ECO:0008006" key="3">
    <source>
        <dbReference type="Google" id="ProtNLM"/>
    </source>
</evidence>
<accession>A0A2M9CSL8</accession>
<gene>
    <name evidence="1" type="ORF">BXY57_0497</name>
</gene>
<evidence type="ECO:0000313" key="2">
    <source>
        <dbReference type="Proteomes" id="UP000230000"/>
    </source>
</evidence>
<proteinExistence type="predicted"/>
<keyword evidence="2" id="KW-1185">Reference proteome</keyword>
<dbReference type="AlphaFoldDB" id="A0A2M9CSL8"/>
<reference evidence="1 2" key="1">
    <citation type="submission" date="2017-11" db="EMBL/GenBank/DDBJ databases">
        <title>Genomic Encyclopedia of Archaeal and Bacterial Type Strains, Phase II (KMG-II): From Individual Species to Whole Genera.</title>
        <authorList>
            <person name="Goeker M."/>
        </authorList>
    </citation>
    <scope>NUCLEOTIDE SEQUENCE [LARGE SCALE GENOMIC DNA]</scope>
    <source>
        <strain evidence="1 2">DSM 27268</strain>
    </source>
</reference>
<dbReference type="Pfam" id="PF19515">
    <property type="entry name" value="DUF6048"/>
    <property type="match status" value="1"/>
</dbReference>
<protein>
    <recommendedName>
        <fullName evidence="3">Outer membrane protein with beta-barrel domain</fullName>
    </recommendedName>
</protein>
<organism evidence="1 2">
    <name type="scientific">Thermoflavifilum aggregans</name>
    <dbReference type="NCBI Taxonomy" id="454188"/>
    <lineage>
        <taxon>Bacteria</taxon>
        <taxon>Pseudomonadati</taxon>
        <taxon>Bacteroidota</taxon>
        <taxon>Chitinophagia</taxon>
        <taxon>Chitinophagales</taxon>
        <taxon>Chitinophagaceae</taxon>
        <taxon>Thermoflavifilum</taxon>
    </lineage>
</organism>
<evidence type="ECO:0000313" key="1">
    <source>
        <dbReference type="EMBL" id="PJJ74932.1"/>
    </source>
</evidence>
<name>A0A2M9CSL8_9BACT</name>
<dbReference type="Proteomes" id="UP000230000">
    <property type="component" value="Unassembled WGS sequence"/>
</dbReference>
<dbReference type="InterPro" id="IPR046111">
    <property type="entry name" value="DUF6048"/>
</dbReference>
<comment type="caution">
    <text evidence="1">The sequence shown here is derived from an EMBL/GenBank/DDBJ whole genome shotgun (WGS) entry which is preliminary data.</text>
</comment>
<dbReference type="EMBL" id="PGFG01000001">
    <property type="protein sequence ID" value="PJJ74932.1"/>
    <property type="molecule type" value="Genomic_DNA"/>
</dbReference>